<dbReference type="SUPFAM" id="SSF53335">
    <property type="entry name" value="S-adenosyl-L-methionine-dependent methyltransferases"/>
    <property type="match status" value="1"/>
</dbReference>
<dbReference type="InterPro" id="IPR041698">
    <property type="entry name" value="Methyltransf_25"/>
</dbReference>
<protein>
    <submittedName>
        <fullName evidence="3">SAM-dependent methyltransferase</fullName>
    </submittedName>
</protein>
<sequence length="255" mass="27834">MGNYYGAGFASFFDSSYTGWVHRFSPRLAEHLTRTTQLPHTAVDLCCGTGITTSYLLDAGWQMVGVDGSKAMLDIASTRNSEAKQEGRLRLVVSDAREFTLPQQVSACFSLDGALNHLPSSAELERCFAAVHAALAPGGVFVFDLFEQSHFLHWNHVTVTDTPEAVVVKRGAWDPETRSGMLRVSGVYNGGDRVERVDQTLTSWYYDHETVVTALCSAGLEPVTHEFGGADLKCDSGSCSRTSTPCRTVFKAVRP</sequence>
<dbReference type="InterPro" id="IPR029063">
    <property type="entry name" value="SAM-dependent_MTases_sf"/>
</dbReference>
<keyword evidence="4" id="KW-1185">Reference proteome</keyword>
<dbReference type="RefSeq" id="WP_182836182.1">
    <property type="nucleotide sequence ID" value="NZ_BAAABQ010000063.1"/>
</dbReference>
<comment type="caution">
    <text evidence="3">The sequence shown here is derived from an EMBL/GenBank/DDBJ whole genome shotgun (WGS) entry which is preliminary data.</text>
</comment>
<dbReference type="Pfam" id="PF13649">
    <property type="entry name" value="Methyltransf_25"/>
    <property type="match status" value="1"/>
</dbReference>
<dbReference type="PANTHER" id="PTHR43861">
    <property type="entry name" value="TRANS-ACONITATE 2-METHYLTRANSFERASE-RELATED"/>
    <property type="match status" value="1"/>
</dbReference>
<dbReference type="GO" id="GO:0008168">
    <property type="term" value="F:methyltransferase activity"/>
    <property type="evidence" value="ECO:0007669"/>
    <property type="project" value="UniProtKB-KW"/>
</dbReference>
<reference evidence="3 4" key="1">
    <citation type="submission" date="2020-08" db="EMBL/GenBank/DDBJ databases">
        <title>Genomic Encyclopedia of Archaeal and Bacterial Type Strains, Phase II (KMG-II): from individual species to whole genera.</title>
        <authorList>
            <person name="Goeker M."/>
        </authorList>
    </citation>
    <scope>NUCLEOTIDE SEQUENCE [LARGE SCALE GENOMIC DNA]</scope>
    <source>
        <strain evidence="3 4">DSM 43850</strain>
    </source>
</reference>
<keyword evidence="3" id="KW-0489">Methyltransferase</keyword>
<evidence type="ECO:0000256" key="1">
    <source>
        <dbReference type="ARBA" id="ARBA00022679"/>
    </source>
</evidence>
<dbReference type="Gene3D" id="3.40.50.150">
    <property type="entry name" value="Vaccinia Virus protein VP39"/>
    <property type="match status" value="1"/>
</dbReference>
<evidence type="ECO:0000259" key="2">
    <source>
        <dbReference type="Pfam" id="PF13649"/>
    </source>
</evidence>
<keyword evidence="1" id="KW-0808">Transferase</keyword>
<organism evidence="3 4">
    <name type="scientific">Kutzneria viridogrisea</name>
    <dbReference type="NCBI Taxonomy" id="47990"/>
    <lineage>
        <taxon>Bacteria</taxon>
        <taxon>Bacillati</taxon>
        <taxon>Actinomycetota</taxon>
        <taxon>Actinomycetes</taxon>
        <taxon>Pseudonocardiales</taxon>
        <taxon>Pseudonocardiaceae</taxon>
        <taxon>Kutzneria</taxon>
    </lineage>
</organism>
<dbReference type="GO" id="GO:0032259">
    <property type="term" value="P:methylation"/>
    <property type="evidence" value="ECO:0007669"/>
    <property type="project" value="UniProtKB-KW"/>
</dbReference>
<feature type="domain" description="Methyltransferase" evidence="2">
    <location>
        <begin position="43"/>
        <end position="139"/>
    </location>
</feature>
<dbReference type="Gene3D" id="2.20.25.110">
    <property type="entry name" value="S-adenosyl-L-methionine-dependent methyltransferases"/>
    <property type="match status" value="1"/>
</dbReference>
<accession>A0ABR6B942</accession>
<proteinExistence type="predicted"/>
<dbReference type="EMBL" id="JACJID010000001">
    <property type="protein sequence ID" value="MBA8923387.1"/>
    <property type="molecule type" value="Genomic_DNA"/>
</dbReference>
<dbReference type="CDD" id="cd02440">
    <property type="entry name" value="AdoMet_MTases"/>
    <property type="match status" value="1"/>
</dbReference>
<name>A0ABR6B942_9PSEU</name>
<dbReference type="Proteomes" id="UP000517916">
    <property type="component" value="Unassembled WGS sequence"/>
</dbReference>
<evidence type="ECO:0000313" key="3">
    <source>
        <dbReference type="EMBL" id="MBA8923387.1"/>
    </source>
</evidence>
<gene>
    <name evidence="3" type="ORF">BC739_000584</name>
</gene>
<evidence type="ECO:0000313" key="4">
    <source>
        <dbReference type="Proteomes" id="UP000517916"/>
    </source>
</evidence>